<dbReference type="CDD" id="cd09917">
    <property type="entry name" value="F-box_SF"/>
    <property type="match status" value="1"/>
</dbReference>
<evidence type="ECO:0000256" key="4">
    <source>
        <dbReference type="ARBA" id="ARBA00023125"/>
    </source>
</evidence>
<evidence type="ECO:0000313" key="9">
    <source>
        <dbReference type="EMBL" id="PRW32881.1"/>
    </source>
</evidence>
<evidence type="ECO:0000256" key="5">
    <source>
        <dbReference type="ARBA" id="ARBA00023242"/>
    </source>
</evidence>
<evidence type="ECO:0000259" key="8">
    <source>
        <dbReference type="PROSITE" id="PS50181"/>
    </source>
</evidence>
<dbReference type="PANTHER" id="PTHR12708">
    <property type="entry name" value="DNA POLYMERASE EPSILON SUBUNIT B"/>
    <property type="match status" value="1"/>
</dbReference>
<feature type="region of interest" description="Disordered" evidence="7">
    <location>
        <begin position="572"/>
        <end position="594"/>
    </location>
</feature>
<dbReference type="InterPro" id="IPR007185">
    <property type="entry name" value="DNA_pol_a/d/e_bsu"/>
</dbReference>
<dbReference type="PANTHER" id="PTHR12708:SF0">
    <property type="entry name" value="DNA POLYMERASE EPSILON SUBUNIT 2"/>
    <property type="match status" value="1"/>
</dbReference>
<dbReference type="AlphaFoldDB" id="A0A2P6TFI9"/>
<keyword evidence="10" id="KW-1185">Reference proteome</keyword>
<keyword evidence="5" id="KW-0539">Nucleus</keyword>
<evidence type="ECO:0000256" key="7">
    <source>
        <dbReference type="SAM" id="MobiDB-lite"/>
    </source>
</evidence>
<dbReference type="GO" id="GO:0008622">
    <property type="term" value="C:epsilon DNA polymerase complex"/>
    <property type="evidence" value="ECO:0007669"/>
    <property type="project" value="InterPro"/>
</dbReference>
<proteinExistence type="inferred from homology"/>
<dbReference type="STRING" id="3076.A0A2P6TFI9"/>
<feature type="region of interest" description="Disordered" evidence="7">
    <location>
        <begin position="681"/>
        <end position="703"/>
    </location>
</feature>
<evidence type="ECO:0000256" key="6">
    <source>
        <dbReference type="ARBA" id="ARBA00032930"/>
    </source>
</evidence>
<dbReference type="SUPFAM" id="SSF81383">
    <property type="entry name" value="F-box domain"/>
    <property type="match status" value="1"/>
</dbReference>
<dbReference type="InterPro" id="IPR001810">
    <property type="entry name" value="F-box_dom"/>
</dbReference>
<dbReference type="Proteomes" id="UP000239899">
    <property type="component" value="Unassembled WGS sequence"/>
</dbReference>
<feature type="region of interest" description="Disordered" evidence="7">
    <location>
        <begin position="781"/>
        <end position="823"/>
    </location>
</feature>
<organism evidence="9 10">
    <name type="scientific">Chlorella sorokiniana</name>
    <name type="common">Freshwater green alga</name>
    <dbReference type="NCBI Taxonomy" id="3076"/>
    <lineage>
        <taxon>Eukaryota</taxon>
        <taxon>Viridiplantae</taxon>
        <taxon>Chlorophyta</taxon>
        <taxon>core chlorophytes</taxon>
        <taxon>Trebouxiophyceae</taxon>
        <taxon>Chlorellales</taxon>
        <taxon>Chlorellaceae</taxon>
        <taxon>Chlorella clade</taxon>
        <taxon>Chlorella</taxon>
    </lineage>
</organism>
<dbReference type="InterPro" id="IPR036047">
    <property type="entry name" value="F-box-like_dom_sf"/>
</dbReference>
<dbReference type="OrthoDB" id="10254730at2759"/>
<comment type="subcellular location">
    <subcellularLocation>
        <location evidence="1">Nucleus</location>
    </subcellularLocation>
</comment>
<name>A0A2P6TFI9_CHLSO</name>
<comment type="caution">
    <text evidence="9">The sequence shown here is derived from an EMBL/GenBank/DDBJ whole genome shotgun (WGS) entry which is preliminary data.</text>
</comment>
<dbReference type="GO" id="GO:0003677">
    <property type="term" value="F:DNA binding"/>
    <property type="evidence" value="ECO:0007669"/>
    <property type="project" value="UniProtKB-KW"/>
</dbReference>
<comment type="similarity">
    <text evidence="2">Belongs to the DNA polymerase epsilon subunit B family.</text>
</comment>
<dbReference type="InterPro" id="IPR016266">
    <property type="entry name" value="POLE2"/>
</dbReference>
<dbReference type="EMBL" id="LHPG02000018">
    <property type="protein sequence ID" value="PRW32881.1"/>
    <property type="molecule type" value="Genomic_DNA"/>
</dbReference>
<dbReference type="Pfam" id="PF04042">
    <property type="entry name" value="DNA_pol_E_B"/>
    <property type="match status" value="1"/>
</dbReference>
<reference evidence="9 10" key="1">
    <citation type="journal article" date="2018" name="Plant J.">
        <title>Genome sequences of Chlorella sorokiniana UTEX 1602 and Micractinium conductrix SAG 241.80: implications to maltose excretion by a green alga.</title>
        <authorList>
            <person name="Arriola M.B."/>
            <person name="Velmurugan N."/>
            <person name="Zhang Y."/>
            <person name="Plunkett M.H."/>
            <person name="Hondzo H."/>
            <person name="Barney B.M."/>
        </authorList>
    </citation>
    <scope>NUCLEOTIDE SEQUENCE [LARGE SCALE GENOMIC DNA]</scope>
    <source>
        <strain evidence="10">UTEX 1602</strain>
    </source>
</reference>
<evidence type="ECO:0000256" key="3">
    <source>
        <dbReference type="ARBA" id="ARBA00022705"/>
    </source>
</evidence>
<sequence length="823" mass="88469">MQDQLRATKLWLQKQFKTSGIQLDPAALDELVRAVQDVDDPLAFVDSLIEEIESVTDERRVTKALLESALATLEGRSAPQDPIQVVDAFAVPRVQYDPVRKLFHRSSVAPLLQADAQSKVALYVNRFYLVLQRLKRNKLFRPAQFAGLGAASGGSECELTELKAMLGVVGEQRYVAGFLTQPEEGRYVLEDLSARLPVDLSEAEQTLGCFTQNCIVVAEGELQANGVFKVAALGMPPPERRADSLQALQGLDFFGGEVPDERQLLDWEVRHAEDRVVLLSDVWLDRPEILDRLHTIFAGYSQLEQPPSLFVLMGNFQSFDANPGGNPGSSGNVGHYARLREHFASLGRIINQYPAIRASSKFVLVPGPGDLGPGCSLPRPGLPQAVAAQLLEAVPNAVLASNPCRIRHGGSELVLFRDNLQARMRGLAILPPPPNDASPLFEHVCATVLQQSHLCPVPLEYQPIYWELDHVMAVYPLPDALVLADAAPAAAFEFDSCSCLNPGSLAAGTFAAYSPVTREAEVCDVAPAAGEDDDEEDVGAGSEEDMVVDEEAAAVAEEVDVAAARDVRRTGMAHKPLDSGQPAGKASKSGGSGRKRKATFVLPELLQAHLQSRQLISSMRLRPADACGAQPGRAAAAGSGTALAASRAAGGPAAASAACLVGGGRTYVPYRTLPLIFKQRRQHLQQQKSRARHTEPYQQRPGEGLLSLPEDVLLKVVCLLTHEELKPLFQVCKALRTTLHNAVAFHFNFSTPSRHIEETAPPALGERQKRPARTNAIQVMSRLSRGGRGAGAGRGSGGSARSAAPRALDFADTAPARPSAVVA</sequence>
<feature type="domain" description="F-box" evidence="8">
    <location>
        <begin position="702"/>
        <end position="748"/>
    </location>
</feature>
<dbReference type="GO" id="GO:0042276">
    <property type="term" value="P:error-prone translesion synthesis"/>
    <property type="evidence" value="ECO:0007669"/>
    <property type="project" value="TreeGrafter"/>
</dbReference>
<evidence type="ECO:0000256" key="2">
    <source>
        <dbReference type="ARBA" id="ARBA00009560"/>
    </source>
</evidence>
<evidence type="ECO:0000256" key="1">
    <source>
        <dbReference type="ARBA" id="ARBA00004123"/>
    </source>
</evidence>
<protein>
    <recommendedName>
        <fullName evidence="6">DNA polymerase II subunit 2</fullName>
    </recommendedName>
</protein>
<dbReference type="Gene3D" id="3.60.21.60">
    <property type="match status" value="1"/>
</dbReference>
<gene>
    <name evidence="9" type="ORF">C2E21_8022</name>
</gene>
<dbReference type="PROSITE" id="PS50181">
    <property type="entry name" value="FBOX"/>
    <property type="match status" value="1"/>
</dbReference>
<dbReference type="GO" id="GO:0006261">
    <property type="term" value="P:DNA-templated DNA replication"/>
    <property type="evidence" value="ECO:0007669"/>
    <property type="project" value="InterPro"/>
</dbReference>
<keyword evidence="3" id="KW-0235">DNA replication</keyword>
<evidence type="ECO:0000313" key="10">
    <source>
        <dbReference type="Proteomes" id="UP000239899"/>
    </source>
</evidence>
<keyword evidence="4" id="KW-0238">DNA-binding</keyword>
<accession>A0A2P6TFI9</accession>
<feature type="compositionally biased region" description="Gly residues" evidence="7">
    <location>
        <begin position="786"/>
        <end position="798"/>
    </location>
</feature>